<evidence type="ECO:0000256" key="2">
    <source>
        <dbReference type="ARBA" id="ARBA00005830"/>
    </source>
</evidence>
<dbReference type="EMBL" id="AZHD01000002">
    <property type="protein sequence ID" value="OAA66494.1"/>
    <property type="molecule type" value="Genomic_DNA"/>
</dbReference>
<evidence type="ECO:0000313" key="3">
    <source>
        <dbReference type="EMBL" id="OAA66494.1"/>
    </source>
</evidence>
<dbReference type="PANTHER" id="PTHR20883">
    <property type="entry name" value="PHYTANOYL-COA DIOXYGENASE DOMAIN CONTAINING 1"/>
    <property type="match status" value="1"/>
</dbReference>
<dbReference type="GO" id="GO:0046872">
    <property type="term" value="F:metal ion binding"/>
    <property type="evidence" value="ECO:0007669"/>
    <property type="project" value="UniProtKB-ARBA"/>
</dbReference>
<dbReference type="Gene3D" id="2.60.120.620">
    <property type="entry name" value="q2cbj1_9rhob like domain"/>
    <property type="match status" value="1"/>
</dbReference>
<gene>
    <name evidence="3" type="ORF">SPI_01070</name>
</gene>
<comment type="similarity">
    <text evidence="2">Belongs to the PhyH family.</text>
</comment>
<dbReference type="InterPro" id="IPR008775">
    <property type="entry name" value="Phytyl_CoA_dOase-like"/>
</dbReference>
<dbReference type="Proteomes" id="UP000076874">
    <property type="component" value="Unassembled WGS sequence"/>
</dbReference>
<dbReference type="SUPFAM" id="SSF51197">
    <property type="entry name" value="Clavaminate synthase-like"/>
    <property type="match status" value="1"/>
</dbReference>
<dbReference type="STRING" id="1081102.A0A162KZL9"/>
<keyword evidence="3" id="KW-0560">Oxidoreductase</keyword>
<dbReference type="Pfam" id="PF05721">
    <property type="entry name" value="PhyH"/>
    <property type="match status" value="1"/>
</dbReference>
<dbReference type="GO" id="GO:0051213">
    <property type="term" value="F:dioxygenase activity"/>
    <property type="evidence" value="ECO:0007669"/>
    <property type="project" value="UniProtKB-KW"/>
</dbReference>
<keyword evidence="4" id="KW-1185">Reference proteome</keyword>
<dbReference type="OrthoDB" id="445007at2759"/>
<evidence type="ECO:0000313" key="4">
    <source>
        <dbReference type="Proteomes" id="UP000076874"/>
    </source>
</evidence>
<dbReference type="PANTHER" id="PTHR20883:SF48">
    <property type="entry name" value="ECTOINE DIOXYGENASE"/>
    <property type="match status" value="1"/>
</dbReference>
<name>A0A162KZL9_9HYPO</name>
<proteinExistence type="inferred from homology"/>
<dbReference type="AlphaFoldDB" id="A0A162KZL9"/>
<evidence type="ECO:0000256" key="1">
    <source>
        <dbReference type="ARBA" id="ARBA00001962"/>
    </source>
</evidence>
<accession>A0A162KZL9</accession>
<comment type="caution">
    <text evidence="3">The sequence shown here is derived from an EMBL/GenBank/DDBJ whole genome shotgun (WGS) entry which is preliminary data.</text>
</comment>
<sequence length="278" mass="30928">MSPSLSAEQIARYHEDGYLLLRAHEHGLVDPVDLKKWTDEIAAWPRVHGKWMPYDEVNSAGESQLMRTEKFAEFHEGYKSLLFGPDLAGLLGQLSGETMLLFKDKINYKMPHGNGFHAHLDAPAYDHIGRIEHVTANIAIDAATIANGCLEVVPGSHRMDVELAEGGRIADSWIASHNWVAVPLHPGDILIFGSHLAHRSAPNETTERRASLYATFSMLSDGENLREAYYTHRRAIFPPDHERNPDTDYSAGWKTYGFAAPFSKVTPSSKPQTAVTAQ</sequence>
<organism evidence="3 4">
    <name type="scientific">Niveomyces insectorum RCEF 264</name>
    <dbReference type="NCBI Taxonomy" id="1081102"/>
    <lineage>
        <taxon>Eukaryota</taxon>
        <taxon>Fungi</taxon>
        <taxon>Dikarya</taxon>
        <taxon>Ascomycota</taxon>
        <taxon>Pezizomycotina</taxon>
        <taxon>Sordariomycetes</taxon>
        <taxon>Hypocreomycetidae</taxon>
        <taxon>Hypocreales</taxon>
        <taxon>Cordycipitaceae</taxon>
        <taxon>Niveomyces</taxon>
    </lineage>
</organism>
<comment type="cofactor">
    <cofactor evidence="1">
        <name>Fe cation</name>
        <dbReference type="ChEBI" id="CHEBI:24875"/>
    </cofactor>
</comment>
<keyword evidence="3" id="KW-0223">Dioxygenase</keyword>
<protein>
    <submittedName>
        <fullName evidence="3">Phytanoyl-CoA dioxygenase</fullName>
    </submittedName>
</protein>
<reference evidence="3 4" key="1">
    <citation type="journal article" date="2016" name="Genome Biol. Evol.">
        <title>Divergent and convergent evolution of fungal pathogenicity.</title>
        <authorList>
            <person name="Shang Y."/>
            <person name="Xiao G."/>
            <person name="Zheng P."/>
            <person name="Cen K."/>
            <person name="Zhan S."/>
            <person name="Wang C."/>
        </authorList>
    </citation>
    <scope>NUCLEOTIDE SEQUENCE [LARGE SCALE GENOMIC DNA]</scope>
    <source>
        <strain evidence="3 4">RCEF 264</strain>
    </source>
</reference>